<reference evidence="2 3" key="1">
    <citation type="submission" date="2020-07" db="EMBL/GenBank/DDBJ databases">
        <title>Spirosoma foliorum sp. nov., isolated from the leaves on the Nejang mountain Korea, Republic of.</title>
        <authorList>
            <person name="Ho H."/>
            <person name="Lee Y.-J."/>
            <person name="Nurcahyanto D.-A."/>
            <person name="Kim S.-G."/>
        </authorList>
    </citation>
    <scope>NUCLEOTIDE SEQUENCE [LARGE SCALE GENOMIC DNA]</scope>
    <source>
        <strain evidence="2 3">PL0136</strain>
    </source>
</reference>
<dbReference type="KEGG" id="sfol:H3H32_11350"/>
<sequence length="394" mass="46155">MDVTSDESRRSIISYIWSRNKIDFIRALLNGVLRERPLMFFFTILSLRELNWASPLIIFLAFLLNQFINEIFGLIRIIYLRLKVLSGFIFKYEQDLPNFKLKKYLLSNYLPYEQYLDINKFFFQKWFNLLGVRNVQLNDIVHLYSVSLNGTGKIAENAICYHMALFGSYIFLNSPPGETSSFQKFNLFHELGHAALSATSFNFFAKNGLKVHIVFLLSIYFIFDLKFSTLYPLFVILFLIGIGIVEQNKDNKNQKLNDEIQADAFAFLYLDDEDVKFIDENSYILKIFRDKDINSSQNDIRLNTINKLLQYRMQEDDDKILDIFSKSYTKPSFFLLFLNALAFALPAFFVTSYTNNILAIMTYIFIALLIVLGILLFLQMTISELVNRRLNLHI</sequence>
<feature type="transmembrane region" description="Helical" evidence="1">
    <location>
        <begin position="357"/>
        <end position="378"/>
    </location>
</feature>
<evidence type="ECO:0000313" key="2">
    <source>
        <dbReference type="EMBL" id="QMW05434.1"/>
    </source>
</evidence>
<keyword evidence="3" id="KW-1185">Reference proteome</keyword>
<proteinExistence type="predicted"/>
<accession>A0A7G5H2U2</accession>
<feature type="transmembrane region" description="Helical" evidence="1">
    <location>
        <begin position="229"/>
        <end position="245"/>
    </location>
</feature>
<evidence type="ECO:0000256" key="1">
    <source>
        <dbReference type="SAM" id="Phobius"/>
    </source>
</evidence>
<feature type="transmembrane region" description="Helical" evidence="1">
    <location>
        <begin position="207"/>
        <end position="223"/>
    </location>
</feature>
<protein>
    <submittedName>
        <fullName evidence="2">Uncharacterized protein</fullName>
    </submittedName>
</protein>
<keyword evidence="1" id="KW-0812">Transmembrane</keyword>
<dbReference type="AlphaFoldDB" id="A0A7G5H2U2"/>
<gene>
    <name evidence="2" type="ORF">H3H32_11350</name>
</gene>
<feature type="transmembrane region" description="Helical" evidence="1">
    <location>
        <begin position="56"/>
        <end position="79"/>
    </location>
</feature>
<keyword evidence="1" id="KW-1133">Transmembrane helix</keyword>
<keyword evidence="1" id="KW-0472">Membrane</keyword>
<dbReference type="EMBL" id="CP059732">
    <property type="protein sequence ID" value="QMW05434.1"/>
    <property type="molecule type" value="Genomic_DNA"/>
</dbReference>
<evidence type="ECO:0000313" key="3">
    <source>
        <dbReference type="Proteomes" id="UP000515369"/>
    </source>
</evidence>
<dbReference type="RefSeq" id="WP_182462813.1">
    <property type="nucleotide sequence ID" value="NZ_CP059732.1"/>
</dbReference>
<feature type="transmembrane region" description="Helical" evidence="1">
    <location>
        <begin position="333"/>
        <end position="351"/>
    </location>
</feature>
<organism evidence="2 3">
    <name type="scientific">Spirosoma foliorum</name>
    <dbReference type="NCBI Taxonomy" id="2710596"/>
    <lineage>
        <taxon>Bacteria</taxon>
        <taxon>Pseudomonadati</taxon>
        <taxon>Bacteroidota</taxon>
        <taxon>Cytophagia</taxon>
        <taxon>Cytophagales</taxon>
        <taxon>Cytophagaceae</taxon>
        <taxon>Spirosoma</taxon>
    </lineage>
</organism>
<dbReference type="Proteomes" id="UP000515369">
    <property type="component" value="Chromosome"/>
</dbReference>
<name>A0A7G5H2U2_9BACT</name>